<reference evidence="1" key="1">
    <citation type="journal article" date="2023" name="G3 (Bethesda)">
        <title>A reference genome for the long-term kleptoplast-retaining sea slug Elysia crispata morphotype clarki.</title>
        <authorList>
            <person name="Eastman K.E."/>
            <person name="Pendleton A.L."/>
            <person name="Shaikh M.A."/>
            <person name="Suttiyut T."/>
            <person name="Ogas R."/>
            <person name="Tomko P."/>
            <person name="Gavelis G."/>
            <person name="Widhalm J.R."/>
            <person name="Wisecaver J.H."/>
        </authorList>
    </citation>
    <scope>NUCLEOTIDE SEQUENCE</scope>
    <source>
        <strain evidence="1">ECLA1</strain>
    </source>
</reference>
<gene>
    <name evidence="1" type="ORF">RRG08_067067</name>
</gene>
<organism evidence="1 2">
    <name type="scientific">Elysia crispata</name>
    <name type="common">lettuce slug</name>
    <dbReference type="NCBI Taxonomy" id="231223"/>
    <lineage>
        <taxon>Eukaryota</taxon>
        <taxon>Metazoa</taxon>
        <taxon>Spiralia</taxon>
        <taxon>Lophotrochozoa</taxon>
        <taxon>Mollusca</taxon>
        <taxon>Gastropoda</taxon>
        <taxon>Heterobranchia</taxon>
        <taxon>Euthyneura</taxon>
        <taxon>Panpulmonata</taxon>
        <taxon>Sacoglossa</taxon>
        <taxon>Placobranchoidea</taxon>
        <taxon>Plakobranchidae</taxon>
        <taxon>Elysia</taxon>
    </lineage>
</organism>
<proteinExistence type="predicted"/>
<evidence type="ECO:0000313" key="2">
    <source>
        <dbReference type="Proteomes" id="UP001283361"/>
    </source>
</evidence>
<dbReference type="AlphaFoldDB" id="A0AAE1B7K0"/>
<accession>A0AAE1B7K0</accession>
<dbReference type="Proteomes" id="UP001283361">
    <property type="component" value="Unassembled WGS sequence"/>
</dbReference>
<evidence type="ECO:0000313" key="1">
    <source>
        <dbReference type="EMBL" id="KAK3801264.1"/>
    </source>
</evidence>
<comment type="caution">
    <text evidence="1">The sequence shown here is derived from an EMBL/GenBank/DDBJ whole genome shotgun (WGS) entry which is preliminary data.</text>
</comment>
<sequence length="129" mass="14266">MCVGRLGSCTCRDVSVKTGFTLTRYLDRDPLTISSRGAIGLRVAVKEFCEKGEAWRQSVLDMKDCRQRVGVEDITDCRHEKGPPHLTRCEVNNTVSEQPVLGATSSSRLAESPHCLLQFDLSASTCGRY</sequence>
<protein>
    <submittedName>
        <fullName evidence="1">Uncharacterized protein</fullName>
    </submittedName>
</protein>
<keyword evidence="2" id="KW-1185">Reference proteome</keyword>
<name>A0AAE1B7K0_9GAST</name>
<dbReference type="EMBL" id="JAWDGP010000342">
    <property type="protein sequence ID" value="KAK3801264.1"/>
    <property type="molecule type" value="Genomic_DNA"/>
</dbReference>